<evidence type="ECO:0000256" key="1">
    <source>
        <dbReference type="SAM" id="Coils"/>
    </source>
</evidence>
<dbReference type="EMBL" id="JBBJBU010000002">
    <property type="protein sequence ID" value="KAK7206512.1"/>
    <property type="molecule type" value="Genomic_DNA"/>
</dbReference>
<accession>A0ABR1F9J2</accession>
<evidence type="ECO:0000256" key="2">
    <source>
        <dbReference type="SAM" id="MobiDB-lite"/>
    </source>
</evidence>
<dbReference type="RefSeq" id="XP_064769545.1">
    <property type="nucleotide sequence ID" value="XM_064909367.1"/>
</dbReference>
<organism evidence="4 5">
    <name type="scientific">Myxozyma melibiosi</name>
    <dbReference type="NCBI Taxonomy" id="54550"/>
    <lineage>
        <taxon>Eukaryota</taxon>
        <taxon>Fungi</taxon>
        <taxon>Dikarya</taxon>
        <taxon>Ascomycota</taxon>
        <taxon>Saccharomycotina</taxon>
        <taxon>Lipomycetes</taxon>
        <taxon>Lipomycetales</taxon>
        <taxon>Lipomycetaceae</taxon>
        <taxon>Myxozyma</taxon>
    </lineage>
</organism>
<feature type="region of interest" description="Disordered" evidence="2">
    <location>
        <begin position="487"/>
        <end position="528"/>
    </location>
</feature>
<dbReference type="InterPro" id="IPR009976">
    <property type="entry name" value="Sec10-like"/>
</dbReference>
<dbReference type="Gene3D" id="1.20.1280.50">
    <property type="match status" value="1"/>
</dbReference>
<feature type="compositionally biased region" description="Basic and acidic residues" evidence="2">
    <location>
        <begin position="1"/>
        <end position="11"/>
    </location>
</feature>
<name>A0ABR1F9J2_9ASCO</name>
<protein>
    <submittedName>
        <fullName evidence="4">Exocyst complex component Sec10-like protein</fullName>
    </submittedName>
</protein>
<sequence>MPDPALTDRLRPPHSHPSRPRRLSSSSVPPIFPADPNRPLLPVNVLSLVLSFLPLPDYLASAAVCRAFRQIIYDDQNWVYRLSRIGVWDPVTAAEFAASDDKRASAKGLILRDLASIQITPLNVLSTVHSIPGYARHEYARVHRLLWPLFRDLTDPAHSLHSTEPKIFRIYRLPELQASALRVLLQFSNAVLDDDADDRRLRLQGIVEIFENAAITELESALDAADYDGKARRYANVLISLNGGSTAIQAYLQRSKLLLTTASPSTSGCFQLDPKSGLIRVDLSPVDTYFTQLRQSVLEEESVTRAVFGAHPDVADKTTLLLVERLIEDVLGDYCSALVDRSHTTGNNDVYLQVVSGLYEALLDFAYKLLLKDPEDDSSNDKEAREALRPFHIKVQEIVDRVYEQHVDLYLQEELDRFREKCNVELDRFERVASQQEREKETILRNKYKEIAALEGGTGAEKFDFLTSFKKVLLMPVVAIGNSPVMGSSSISSRASSSFRDDQSEKHSTTSPSATLSVPNNPAGDNGKYPMPAAELAVNAAILNSRLESIKTLFSLEVALDLIQAARESIERTALFVMFEGRTGEEAKEQCELIFVALLESLGFRHIQNGFDRALRHLTDYRPPAVTDTTDEIEDESALPASEIQKRAENVEPLVTFLELVNVGDLIQQMVDVFYEKELVSRRFVDRTDFLSQAVKEKRKFEQMLDERVALGLNRGIDVLIEQVEYILASEQKPNEFNDDHFTVESNGIGGYNVTSDAPYGKRFMDSRMGPTDAAVKVVKTVSMHTKLLNGSTDKNTLDVFLGEVGLRLYNSIGKHIKRQTISVDGGAMLLISDLNYYYSFVDKTLRQRPLLDYFAALREIAQLYLIDSSHSRDIGQVMTDVVQRFAGIVTAEDVLEYVQRRADWLLVKKAVEKAVYGLGLTDCVVM</sequence>
<feature type="compositionally biased region" description="Low complexity" evidence="2">
    <location>
        <begin position="488"/>
        <end position="498"/>
    </location>
</feature>
<dbReference type="SMART" id="SM00256">
    <property type="entry name" value="FBOX"/>
    <property type="match status" value="1"/>
</dbReference>
<feature type="compositionally biased region" description="Basic residues" evidence="2">
    <location>
        <begin position="12"/>
        <end position="22"/>
    </location>
</feature>
<keyword evidence="1" id="KW-0175">Coiled coil</keyword>
<dbReference type="InterPro" id="IPR001810">
    <property type="entry name" value="F-box_dom"/>
</dbReference>
<dbReference type="Pfam" id="PF07393">
    <property type="entry name" value="Sec10_HB"/>
    <property type="match status" value="1"/>
</dbReference>
<evidence type="ECO:0000313" key="4">
    <source>
        <dbReference type="EMBL" id="KAK7206512.1"/>
    </source>
</evidence>
<gene>
    <name evidence="4" type="ORF">BZA70DRAFT_105917</name>
</gene>
<dbReference type="CDD" id="cd09917">
    <property type="entry name" value="F-box_SF"/>
    <property type="match status" value="1"/>
</dbReference>
<dbReference type="Proteomes" id="UP001498771">
    <property type="component" value="Unassembled WGS sequence"/>
</dbReference>
<evidence type="ECO:0000313" key="5">
    <source>
        <dbReference type="Proteomes" id="UP001498771"/>
    </source>
</evidence>
<keyword evidence="5" id="KW-1185">Reference proteome</keyword>
<proteinExistence type="predicted"/>
<comment type="caution">
    <text evidence="4">The sequence shown here is derived from an EMBL/GenBank/DDBJ whole genome shotgun (WGS) entry which is preliminary data.</text>
</comment>
<feature type="coiled-coil region" evidence="1">
    <location>
        <begin position="419"/>
        <end position="446"/>
    </location>
</feature>
<dbReference type="InterPro" id="IPR048627">
    <property type="entry name" value="Sec10_HB"/>
</dbReference>
<feature type="domain" description="F-box" evidence="3">
    <location>
        <begin position="41"/>
        <end position="81"/>
    </location>
</feature>
<dbReference type="PANTHER" id="PTHR12100:SF1">
    <property type="entry name" value="RECYCLIN-1"/>
    <property type="match status" value="1"/>
</dbReference>
<evidence type="ECO:0000259" key="3">
    <source>
        <dbReference type="PROSITE" id="PS50181"/>
    </source>
</evidence>
<dbReference type="PROSITE" id="PS50181">
    <property type="entry name" value="FBOX"/>
    <property type="match status" value="1"/>
</dbReference>
<feature type="region of interest" description="Disordered" evidence="2">
    <location>
        <begin position="1"/>
        <end position="28"/>
    </location>
</feature>
<dbReference type="Pfam" id="PF12937">
    <property type="entry name" value="F-box-like"/>
    <property type="match status" value="1"/>
</dbReference>
<feature type="compositionally biased region" description="Polar residues" evidence="2">
    <location>
        <begin position="509"/>
        <end position="520"/>
    </location>
</feature>
<dbReference type="GeneID" id="90034879"/>
<dbReference type="InterPro" id="IPR036047">
    <property type="entry name" value="F-box-like_dom_sf"/>
</dbReference>
<feature type="compositionally biased region" description="Basic and acidic residues" evidence="2">
    <location>
        <begin position="499"/>
        <end position="508"/>
    </location>
</feature>
<reference evidence="4 5" key="1">
    <citation type="submission" date="2024-03" db="EMBL/GenBank/DDBJ databases">
        <title>Genome-scale model development and genomic sequencing of the oleaginous clade Lipomyces.</title>
        <authorList>
            <consortium name="Lawrence Berkeley National Laboratory"/>
            <person name="Czajka J.J."/>
            <person name="Han Y."/>
            <person name="Kim J."/>
            <person name="Mondo S.J."/>
            <person name="Hofstad B.A."/>
            <person name="Robles A."/>
            <person name="Haridas S."/>
            <person name="Riley R."/>
            <person name="LaButti K."/>
            <person name="Pangilinan J."/>
            <person name="Andreopoulos W."/>
            <person name="Lipzen A."/>
            <person name="Yan J."/>
            <person name="Wang M."/>
            <person name="Ng V."/>
            <person name="Grigoriev I.V."/>
            <person name="Spatafora J.W."/>
            <person name="Magnuson J.K."/>
            <person name="Baker S.E."/>
            <person name="Pomraning K.R."/>
        </authorList>
    </citation>
    <scope>NUCLEOTIDE SEQUENCE [LARGE SCALE GENOMIC DNA]</scope>
    <source>
        <strain evidence="4 5">Phaff 52-87</strain>
    </source>
</reference>
<dbReference type="SUPFAM" id="SSF81383">
    <property type="entry name" value="F-box domain"/>
    <property type="match status" value="1"/>
</dbReference>
<dbReference type="PANTHER" id="PTHR12100">
    <property type="entry name" value="SEC10"/>
    <property type="match status" value="1"/>
</dbReference>